<evidence type="ECO:0000259" key="8">
    <source>
        <dbReference type="Pfam" id="PF04116"/>
    </source>
</evidence>
<keyword evidence="6 7" id="KW-0472">Membrane</keyword>
<dbReference type="GO" id="GO:0012505">
    <property type="term" value="C:endomembrane system"/>
    <property type="evidence" value="ECO:0007669"/>
    <property type="project" value="UniProtKB-SubCell"/>
</dbReference>
<keyword evidence="3 7" id="KW-1133">Transmembrane helix</keyword>
<evidence type="ECO:0000256" key="6">
    <source>
        <dbReference type="ARBA" id="ARBA00023136"/>
    </source>
</evidence>
<dbReference type="Proteomes" id="UP000000383">
    <property type="component" value="Chromosome"/>
</dbReference>
<proteinExistence type="predicted"/>
<organism evidence="9 10">
    <name type="scientific">Methylotenera versatilis (strain 301)</name>
    <dbReference type="NCBI Taxonomy" id="666681"/>
    <lineage>
        <taxon>Bacteria</taxon>
        <taxon>Pseudomonadati</taxon>
        <taxon>Pseudomonadota</taxon>
        <taxon>Betaproteobacteria</taxon>
        <taxon>Nitrosomonadales</taxon>
        <taxon>Methylophilaceae</taxon>
        <taxon>Methylotenera</taxon>
    </lineage>
</organism>
<sequence>MINHIRLAIRNDLEAPAEARTFGSGWISGVAALVIGIAGLFLMLSSQYSALFSTKELGGLYKLPYLTLIIQILLGIGYALACINMMLRRNRVLGFSAIAVVFLATIIGEMSAGASSVNPNATHLASLGLDWFVLNILFTGLLFVPLEKMFGRLNQPLFRTEWREDLFYFLLGSLLVQSLAFLTLAPSMAILQHTGNWTGFRQMMANQPLWLQIIEIMFLTDFVQYWFHRAFHQIPFLWGFHAVHHSAKYMDWLAGSRMHIVEIVGLRSMTIIPMYALGYAENALHIYIFLVYLNATFIHANVRFNVEWLKPFIVTPRFHHWHHGIEKEAIDVNFSIHFPLLDRLFGTYYMPPNQWPSGYGVGGHPVPNGYWQQLCYPFKRKA</sequence>
<feature type="transmembrane region" description="Helical" evidence="7">
    <location>
        <begin position="92"/>
        <end position="112"/>
    </location>
</feature>
<dbReference type="GO" id="GO:0005506">
    <property type="term" value="F:iron ion binding"/>
    <property type="evidence" value="ECO:0007669"/>
    <property type="project" value="InterPro"/>
</dbReference>
<dbReference type="PANTHER" id="PTHR21624">
    <property type="entry name" value="STEROL DESATURASE-RELATED PROTEIN"/>
    <property type="match status" value="1"/>
</dbReference>
<dbReference type="STRING" id="666681.M301_2587"/>
<dbReference type="AlphaFoldDB" id="D7DNE3"/>
<dbReference type="RefSeq" id="WP_013149251.1">
    <property type="nucleotide sequence ID" value="NC_014207.1"/>
</dbReference>
<accession>D7DNE3</accession>
<dbReference type="Pfam" id="PF04116">
    <property type="entry name" value="FA_hydroxylase"/>
    <property type="match status" value="1"/>
</dbReference>
<evidence type="ECO:0000313" key="10">
    <source>
        <dbReference type="Proteomes" id="UP000000383"/>
    </source>
</evidence>
<feature type="domain" description="Fatty acid hydroxylase" evidence="8">
    <location>
        <begin position="216"/>
        <end position="347"/>
    </location>
</feature>
<evidence type="ECO:0000256" key="3">
    <source>
        <dbReference type="ARBA" id="ARBA00022989"/>
    </source>
</evidence>
<dbReference type="OrthoDB" id="9770329at2"/>
<dbReference type="InterPro" id="IPR051689">
    <property type="entry name" value="Sterol_desaturase/TMEM195"/>
</dbReference>
<evidence type="ECO:0000256" key="4">
    <source>
        <dbReference type="ARBA" id="ARBA00023002"/>
    </source>
</evidence>
<feature type="transmembrane region" description="Helical" evidence="7">
    <location>
        <begin position="63"/>
        <end position="80"/>
    </location>
</feature>
<evidence type="ECO:0000313" key="9">
    <source>
        <dbReference type="EMBL" id="ADI30944.1"/>
    </source>
</evidence>
<dbReference type="GO" id="GO:0016020">
    <property type="term" value="C:membrane"/>
    <property type="evidence" value="ECO:0007669"/>
    <property type="project" value="GOC"/>
</dbReference>
<dbReference type="eggNOG" id="COG3000">
    <property type="taxonomic scope" value="Bacteria"/>
</dbReference>
<keyword evidence="2 7" id="KW-0812">Transmembrane</keyword>
<evidence type="ECO:0000256" key="1">
    <source>
        <dbReference type="ARBA" id="ARBA00004127"/>
    </source>
</evidence>
<evidence type="ECO:0000256" key="2">
    <source>
        <dbReference type="ARBA" id="ARBA00022692"/>
    </source>
</evidence>
<dbReference type="GO" id="GO:0006643">
    <property type="term" value="P:membrane lipid metabolic process"/>
    <property type="evidence" value="ECO:0007669"/>
    <property type="project" value="TreeGrafter"/>
</dbReference>
<reference evidence="9 10" key="2">
    <citation type="journal article" date="2011" name="J. Bacteriol.">
        <title>Genomes of three methylotrophs from a single niche uncover genetic and metabolic divergence of Methylophilaceae.</title>
        <authorList>
            <person name="Lapidus A."/>
            <person name="Clum A."/>
            <person name="Labutti K."/>
            <person name="Kaluzhnaya M.G."/>
            <person name="Lim S."/>
            <person name="Beck D.A."/>
            <person name="Glavina Del Rio T."/>
            <person name="Nolan M."/>
            <person name="Mavromatis K."/>
            <person name="Huntemann M."/>
            <person name="Lucas S."/>
            <person name="Lidstrom M.E."/>
            <person name="Ivanova N."/>
            <person name="Chistoserdova L."/>
        </authorList>
    </citation>
    <scope>NUCLEOTIDE SEQUENCE [LARGE SCALE GENOMIC DNA]</scope>
    <source>
        <strain evidence="9 10">301</strain>
    </source>
</reference>
<feature type="transmembrane region" description="Helical" evidence="7">
    <location>
        <begin position="21"/>
        <end position="43"/>
    </location>
</feature>
<evidence type="ECO:0000256" key="7">
    <source>
        <dbReference type="SAM" id="Phobius"/>
    </source>
</evidence>
<keyword evidence="5" id="KW-0443">Lipid metabolism</keyword>
<protein>
    <submittedName>
        <fullName evidence="9">Fatty acid hydroxylase</fullName>
    </submittedName>
</protein>
<evidence type="ECO:0000256" key="5">
    <source>
        <dbReference type="ARBA" id="ARBA00023098"/>
    </source>
</evidence>
<dbReference type="GO" id="GO:0008610">
    <property type="term" value="P:lipid biosynthetic process"/>
    <property type="evidence" value="ECO:0007669"/>
    <property type="project" value="InterPro"/>
</dbReference>
<keyword evidence="10" id="KW-1185">Reference proteome</keyword>
<keyword evidence="4" id="KW-0560">Oxidoreductase</keyword>
<gene>
    <name evidence="9" type="ordered locus">M301_2587</name>
</gene>
<dbReference type="PANTHER" id="PTHR21624:SF1">
    <property type="entry name" value="ALKYLGLYCEROL MONOOXYGENASE"/>
    <property type="match status" value="1"/>
</dbReference>
<dbReference type="InterPro" id="IPR006694">
    <property type="entry name" value="Fatty_acid_hydroxylase"/>
</dbReference>
<feature type="transmembrane region" description="Helical" evidence="7">
    <location>
        <begin position="124"/>
        <end position="146"/>
    </location>
</feature>
<dbReference type="EMBL" id="CP002056">
    <property type="protein sequence ID" value="ADI30944.1"/>
    <property type="molecule type" value="Genomic_DNA"/>
</dbReference>
<dbReference type="KEGG" id="meh:M301_2587"/>
<dbReference type="GO" id="GO:0050479">
    <property type="term" value="F:glyceryl-ether monooxygenase activity"/>
    <property type="evidence" value="ECO:0007669"/>
    <property type="project" value="TreeGrafter"/>
</dbReference>
<comment type="subcellular location">
    <subcellularLocation>
        <location evidence="1">Endomembrane system</location>
        <topology evidence="1">Multi-pass membrane protein</topology>
    </subcellularLocation>
</comment>
<feature type="transmembrane region" description="Helical" evidence="7">
    <location>
        <begin position="166"/>
        <end position="189"/>
    </location>
</feature>
<reference evidence="10" key="1">
    <citation type="submission" date="2010-05" db="EMBL/GenBank/DDBJ databases">
        <title>Complete sequence of Methylotenera sp. 301.</title>
        <authorList>
            <person name="Lucas S."/>
            <person name="Copeland A."/>
            <person name="Lapidus A."/>
            <person name="Cheng J.-F."/>
            <person name="Bruce D."/>
            <person name="Goodwin L."/>
            <person name="Pitluck S."/>
            <person name="Clum A."/>
            <person name="Land M."/>
            <person name="Hauser L."/>
            <person name="Kyrpides N."/>
            <person name="Ivanova N."/>
            <person name="Chistoservova L."/>
            <person name="Kalyuzhnaya M."/>
            <person name="Woyke T."/>
        </authorList>
    </citation>
    <scope>NUCLEOTIDE SEQUENCE [LARGE SCALE GENOMIC DNA]</scope>
    <source>
        <strain evidence="10">301</strain>
    </source>
</reference>
<dbReference type="HOGENOM" id="CLU_033631_3_1_4"/>
<name>D7DNE3_METV0</name>